<dbReference type="Pfam" id="PF18893">
    <property type="entry name" value="DUF5652"/>
    <property type="match status" value="1"/>
</dbReference>
<dbReference type="STRING" id="1802730.A2591_02615"/>
<name>A0A1G2SN31_9BACT</name>
<evidence type="ECO:0000313" key="3">
    <source>
        <dbReference type="EMBL" id="OHA86386.1"/>
    </source>
</evidence>
<dbReference type="EMBL" id="MHUZ01000002">
    <property type="protein sequence ID" value="OHA86386.1"/>
    <property type="molecule type" value="Genomic_DNA"/>
</dbReference>
<gene>
    <name evidence="3" type="ORF">A2591_02615</name>
</gene>
<evidence type="ECO:0000313" key="4">
    <source>
        <dbReference type="Proteomes" id="UP000178168"/>
    </source>
</evidence>
<keyword evidence="1" id="KW-0812">Transmembrane</keyword>
<keyword evidence="1" id="KW-1133">Transmembrane helix</keyword>
<sequence length="82" mass="9390">MAVFGGLFFVALVWSLFWKGLALWHSARRGEQWWFLALLVINTMGILEIVYLFGFAKLKFDQLFSGIFPDATKGDKPHAPQQ</sequence>
<keyword evidence="1" id="KW-0472">Membrane</keyword>
<evidence type="ECO:0000256" key="1">
    <source>
        <dbReference type="SAM" id="Phobius"/>
    </source>
</evidence>
<dbReference type="InterPro" id="IPR043712">
    <property type="entry name" value="DUF5652"/>
</dbReference>
<accession>A0A1G2SN31</accession>
<organism evidence="3 4">
    <name type="scientific">Candidatus Yonathbacteria bacterium RIFOXYD1_FULL_52_36</name>
    <dbReference type="NCBI Taxonomy" id="1802730"/>
    <lineage>
        <taxon>Bacteria</taxon>
        <taxon>Candidatus Yonathiibacteriota</taxon>
    </lineage>
</organism>
<dbReference type="Proteomes" id="UP000178168">
    <property type="component" value="Unassembled WGS sequence"/>
</dbReference>
<feature type="domain" description="DUF5652" evidence="2">
    <location>
        <begin position="7"/>
        <end position="57"/>
    </location>
</feature>
<dbReference type="AlphaFoldDB" id="A0A1G2SN31"/>
<feature type="transmembrane region" description="Helical" evidence="1">
    <location>
        <begin position="32"/>
        <end position="53"/>
    </location>
</feature>
<reference evidence="3 4" key="1">
    <citation type="journal article" date="2016" name="Nat. Commun.">
        <title>Thousands of microbial genomes shed light on interconnected biogeochemical processes in an aquifer system.</title>
        <authorList>
            <person name="Anantharaman K."/>
            <person name="Brown C.T."/>
            <person name="Hug L.A."/>
            <person name="Sharon I."/>
            <person name="Castelle C.J."/>
            <person name="Probst A.J."/>
            <person name="Thomas B.C."/>
            <person name="Singh A."/>
            <person name="Wilkins M.J."/>
            <person name="Karaoz U."/>
            <person name="Brodie E.L."/>
            <person name="Williams K.H."/>
            <person name="Hubbard S.S."/>
            <person name="Banfield J.F."/>
        </authorList>
    </citation>
    <scope>NUCLEOTIDE SEQUENCE [LARGE SCALE GENOMIC DNA]</scope>
</reference>
<proteinExistence type="predicted"/>
<evidence type="ECO:0000259" key="2">
    <source>
        <dbReference type="Pfam" id="PF18893"/>
    </source>
</evidence>
<comment type="caution">
    <text evidence="3">The sequence shown here is derived from an EMBL/GenBank/DDBJ whole genome shotgun (WGS) entry which is preliminary data.</text>
</comment>
<protein>
    <recommendedName>
        <fullName evidence="2">DUF5652 domain-containing protein</fullName>
    </recommendedName>
</protein>